<dbReference type="AlphaFoldDB" id="A0A076NIB5"/>
<dbReference type="Proteomes" id="UP000215374">
    <property type="component" value="Chromosome 1"/>
</dbReference>
<dbReference type="eggNOG" id="ENOG502Z9FF">
    <property type="taxonomic scope" value="Bacteria"/>
</dbReference>
<evidence type="ECO:0000313" key="4">
    <source>
        <dbReference type="EMBL" id="SNV63512.1"/>
    </source>
</evidence>
<keyword evidence="2" id="KW-0732">Signal</keyword>
<name>A0A076NIB5_9CORY</name>
<evidence type="ECO:0000313" key="3">
    <source>
        <dbReference type="EMBL" id="AIJ33138.1"/>
    </source>
</evidence>
<keyword evidence="1" id="KW-0472">Membrane</keyword>
<dbReference type="EMBL" id="CP009211">
    <property type="protein sequence ID" value="AIJ33138.1"/>
    <property type="molecule type" value="Genomic_DNA"/>
</dbReference>
<dbReference type="Gene3D" id="3.40.390.10">
    <property type="entry name" value="Collagenase (Catalytic Domain)"/>
    <property type="match status" value="1"/>
</dbReference>
<dbReference type="GO" id="GO:0008237">
    <property type="term" value="F:metallopeptidase activity"/>
    <property type="evidence" value="ECO:0007669"/>
    <property type="project" value="InterPro"/>
</dbReference>
<evidence type="ECO:0000256" key="1">
    <source>
        <dbReference type="SAM" id="Phobius"/>
    </source>
</evidence>
<feature type="signal peptide" evidence="2">
    <location>
        <begin position="1"/>
        <end position="23"/>
    </location>
</feature>
<keyword evidence="1" id="KW-0812">Transmembrane</keyword>
<proteinExistence type="predicted"/>
<evidence type="ECO:0000256" key="2">
    <source>
        <dbReference type="SAM" id="SignalP"/>
    </source>
</evidence>
<accession>A0A076NIB5</accession>
<evidence type="ECO:0000313" key="5">
    <source>
        <dbReference type="Proteomes" id="UP000028780"/>
    </source>
</evidence>
<dbReference type="KEGG" id="cii:CIMIT_03760"/>
<feature type="chain" id="PRO_5001716339" evidence="2">
    <location>
        <begin position="24"/>
        <end position="746"/>
    </location>
</feature>
<dbReference type="EMBL" id="LT906467">
    <property type="protein sequence ID" value="SNV63512.1"/>
    <property type="molecule type" value="Genomic_DNA"/>
</dbReference>
<dbReference type="HOGENOM" id="CLU_372437_0_0_11"/>
<dbReference type="STRING" id="156978.CIMIT_03760"/>
<evidence type="ECO:0000313" key="6">
    <source>
        <dbReference type="Proteomes" id="UP000215374"/>
    </source>
</evidence>
<keyword evidence="5" id="KW-1185">Reference proteome</keyword>
<reference evidence="3 5" key="1">
    <citation type="submission" date="2014-08" db="EMBL/GenBank/DDBJ databases">
        <title>Complete genome sequence of Corynebacterium imitans DSM 44264, isolated from a five-month-old boy with suspected pharyngeal diphtheria.</title>
        <authorList>
            <person name="Mollmann S."/>
            <person name="Albersmeier A."/>
            <person name="Ruckert C."/>
            <person name="Tauch A."/>
        </authorList>
    </citation>
    <scope>NUCLEOTIDE SEQUENCE [LARGE SCALE GENOMIC DNA]</scope>
    <source>
        <strain evidence="3 5">DSM 44264</strain>
    </source>
</reference>
<reference evidence="4 6" key="2">
    <citation type="submission" date="2017-06" db="EMBL/GenBank/DDBJ databases">
        <authorList>
            <consortium name="Pathogen Informatics"/>
        </authorList>
    </citation>
    <scope>NUCLEOTIDE SEQUENCE [LARGE SCALE GENOMIC DNA]</scope>
    <source>
        <strain evidence="4 6">NCTC13015</strain>
    </source>
</reference>
<dbReference type="InterPro" id="IPR024079">
    <property type="entry name" value="MetalloPept_cat_dom_sf"/>
</dbReference>
<gene>
    <name evidence="3" type="ORF">CIMIT_03760</name>
    <name evidence="4" type="ORF">SAMEA4535761_00818</name>
</gene>
<organism evidence="3 5">
    <name type="scientific">Corynebacterium imitans</name>
    <dbReference type="NCBI Taxonomy" id="156978"/>
    <lineage>
        <taxon>Bacteria</taxon>
        <taxon>Bacillati</taxon>
        <taxon>Actinomycetota</taxon>
        <taxon>Actinomycetes</taxon>
        <taxon>Mycobacteriales</taxon>
        <taxon>Corynebacteriaceae</taxon>
        <taxon>Corynebacterium</taxon>
    </lineage>
</organism>
<sequence>MKRVSVVAALTAAMLMVPVPAVATVKDMPFGVHMTPAADEEGFAVVDVSKGRTTTFTFEHPSSVAGLMSGSFDVAMQVDGAKVRYLPSDTSVSKSKRGGADVITLVHEDNTRKVKVTRVFTVEKTKLTVDVTLENLADEKREFAVDFNSRLMNYEAHKARFADGAFFLAPSEGGYETTLLYRNATASGADTDQDETTAAGKVGHVGEGSSFQRGSWQKQVPAQGALTASMEMEVATQESAVDSDRDGLPDAWEREGFTTADGEQFPLHLWGADPQRPDLFLQLNWSKSQWETLGCDRDQRYGADADGFNEFAECAVANANVYRPSRGALIQLVELFDKRGINLHIDAGEMYTNIPNYVDRYGGATEDFQEFYFKNGDHNAQLAADRDRLLGSRQPVFRVGMIGDRLEANDYSTGMGLVSDSVFYVAKHDYLTGQDQLRNTILHEFGHNLGLTHTGAALSPTRVDTEDLLKNYASVMNYLYQFSKFDYSTEISKSGGDAKQCGEYTCYTGPYAVAPDWDNLDLGGKFIGKVKATAGADDKVASHKDVTARELELAAAEDNDGQAGFRLIDAETNSIITSRTDNTVTAELRNLGLDLHDYDLSVTYPGGQYSERIRVPGQLASDPSVKFDIPITGVADLTGATMPLEVRIHNVRGDEVFAERYELSLLDYSKDEARRVREEILNNPNASQEVKDLAETKLGAELGPKEETPPAPQQGSSNLNIILAVLGAIGGIAALLGGAAWASGMF</sequence>
<keyword evidence="1" id="KW-1133">Transmembrane helix</keyword>
<dbReference type="Proteomes" id="UP000028780">
    <property type="component" value="Chromosome"/>
</dbReference>
<dbReference type="SUPFAM" id="SSF55486">
    <property type="entry name" value="Metalloproteases ('zincins'), catalytic domain"/>
    <property type="match status" value="1"/>
</dbReference>
<feature type="transmembrane region" description="Helical" evidence="1">
    <location>
        <begin position="721"/>
        <end position="742"/>
    </location>
</feature>
<protein>
    <submittedName>
        <fullName evidence="3">Uncharacterized protein</fullName>
    </submittedName>
</protein>